<dbReference type="CDD" id="cd09272">
    <property type="entry name" value="RNase_HI_RT_Ty1"/>
    <property type="match status" value="1"/>
</dbReference>
<accession>A0A396GIT0</accession>
<dbReference type="PANTHER" id="PTHR11439:SF483">
    <property type="entry name" value="PEPTIDE SYNTHASE GLIP-LIKE, PUTATIVE (AFU_ORTHOLOGUE AFUA_3G12920)-RELATED"/>
    <property type="match status" value="1"/>
</dbReference>
<organism evidence="1 2">
    <name type="scientific">Medicago truncatula</name>
    <name type="common">Barrel medic</name>
    <name type="synonym">Medicago tribuloides</name>
    <dbReference type="NCBI Taxonomy" id="3880"/>
    <lineage>
        <taxon>Eukaryota</taxon>
        <taxon>Viridiplantae</taxon>
        <taxon>Streptophyta</taxon>
        <taxon>Embryophyta</taxon>
        <taxon>Tracheophyta</taxon>
        <taxon>Spermatophyta</taxon>
        <taxon>Magnoliopsida</taxon>
        <taxon>eudicotyledons</taxon>
        <taxon>Gunneridae</taxon>
        <taxon>Pentapetalae</taxon>
        <taxon>rosids</taxon>
        <taxon>fabids</taxon>
        <taxon>Fabales</taxon>
        <taxon>Fabaceae</taxon>
        <taxon>Papilionoideae</taxon>
        <taxon>50 kb inversion clade</taxon>
        <taxon>NPAAA clade</taxon>
        <taxon>Hologalegina</taxon>
        <taxon>IRL clade</taxon>
        <taxon>Trifolieae</taxon>
        <taxon>Medicago</taxon>
    </lineage>
</organism>
<dbReference type="Gramene" id="rna44615">
    <property type="protein sequence ID" value="RHN38657.1"/>
    <property type="gene ID" value="gene44615"/>
</dbReference>
<reference evidence="2" key="1">
    <citation type="journal article" date="2018" name="Nat. Plants">
        <title>Whole-genome landscape of Medicago truncatula symbiotic genes.</title>
        <authorList>
            <person name="Pecrix Y."/>
            <person name="Staton S.E."/>
            <person name="Sallet E."/>
            <person name="Lelandais-Briere C."/>
            <person name="Moreau S."/>
            <person name="Carrere S."/>
            <person name="Blein T."/>
            <person name="Jardinaud M.F."/>
            <person name="Latrasse D."/>
            <person name="Zouine M."/>
            <person name="Zahm M."/>
            <person name="Kreplak J."/>
            <person name="Mayjonade B."/>
            <person name="Satge C."/>
            <person name="Perez M."/>
            <person name="Cauet S."/>
            <person name="Marande W."/>
            <person name="Chantry-Darmon C."/>
            <person name="Lopez-Roques C."/>
            <person name="Bouchez O."/>
            <person name="Berard A."/>
            <person name="Debelle F."/>
            <person name="Munos S."/>
            <person name="Bendahmane A."/>
            <person name="Berges H."/>
            <person name="Niebel A."/>
            <person name="Buitink J."/>
            <person name="Frugier F."/>
            <person name="Benhamed M."/>
            <person name="Crespi M."/>
            <person name="Gouzy J."/>
            <person name="Gamas P."/>
        </authorList>
    </citation>
    <scope>NUCLEOTIDE SEQUENCE [LARGE SCALE GENOMIC DNA]</scope>
    <source>
        <strain evidence="2">cv. Jemalong A17</strain>
    </source>
</reference>
<dbReference type="PANTHER" id="PTHR11439">
    <property type="entry name" value="GAG-POL-RELATED RETROTRANSPOSON"/>
    <property type="match status" value="1"/>
</dbReference>
<evidence type="ECO:0000313" key="2">
    <source>
        <dbReference type="Proteomes" id="UP000265566"/>
    </source>
</evidence>
<dbReference type="EMBL" id="PSQE01000008">
    <property type="protein sequence ID" value="RHN38657.1"/>
    <property type="molecule type" value="Genomic_DNA"/>
</dbReference>
<dbReference type="Proteomes" id="UP000265566">
    <property type="component" value="Chromosome 8"/>
</dbReference>
<name>A0A396GIT0_MEDTR</name>
<evidence type="ECO:0000313" key="1">
    <source>
        <dbReference type="EMBL" id="RHN38657.1"/>
    </source>
</evidence>
<dbReference type="EC" id="2.7.7.49" evidence="1"/>
<sequence length="124" mass="14240">MNDPRKSHLTAAKRVLRYVKGTMKFDLLFQTENNGEKVELIGYSDSDWCEDRSDRRSTSGYVFKFNNVAISWCTKKHPTTVSSSCEVEYIAGTFAACQAIWLDTVMKELNCEVENPLKLKFNNK</sequence>
<comment type="caution">
    <text evidence="1">The sequence shown here is derived from an EMBL/GenBank/DDBJ whole genome shotgun (WGS) entry which is preliminary data.</text>
</comment>
<proteinExistence type="predicted"/>
<dbReference type="GO" id="GO:0003964">
    <property type="term" value="F:RNA-directed DNA polymerase activity"/>
    <property type="evidence" value="ECO:0007669"/>
    <property type="project" value="UniProtKB-KW"/>
</dbReference>
<keyword evidence="1" id="KW-0548">Nucleotidyltransferase</keyword>
<dbReference type="AlphaFoldDB" id="A0A396GIT0"/>
<protein>
    <submittedName>
        <fullName evidence="1">Putative RNA-directed DNA polymerase</fullName>
        <ecNumber evidence="1">2.7.7.49</ecNumber>
    </submittedName>
</protein>
<keyword evidence="1" id="KW-0695">RNA-directed DNA polymerase</keyword>
<gene>
    <name evidence="1" type="ORF">MtrunA17_Chr8g0335561</name>
</gene>
<keyword evidence="1" id="KW-0808">Transferase</keyword>